<evidence type="ECO:0000256" key="4">
    <source>
        <dbReference type="ARBA" id="ARBA00008661"/>
    </source>
</evidence>
<protein>
    <recommendedName>
        <fullName evidence="16">Hexosyltransferase</fullName>
        <ecNumber evidence="16">2.4.1.-</ecNumber>
    </recommendedName>
</protein>
<evidence type="ECO:0000256" key="10">
    <source>
        <dbReference type="ARBA" id="ARBA00023034"/>
    </source>
</evidence>
<evidence type="ECO:0000313" key="17">
    <source>
        <dbReference type="Ensembl" id="ENSPMGP00000019973.1"/>
    </source>
</evidence>
<evidence type="ECO:0000256" key="13">
    <source>
        <dbReference type="ARBA" id="ARBA00023211"/>
    </source>
</evidence>
<evidence type="ECO:0000256" key="15">
    <source>
        <dbReference type="ARBA" id="ARBA00065824"/>
    </source>
</evidence>
<comment type="cofactor">
    <cofactor evidence="1">
        <name>Mn(2+)</name>
        <dbReference type="ChEBI" id="CHEBI:29035"/>
    </cofactor>
</comment>
<dbReference type="FunFam" id="3.90.550.50:FF:000010">
    <property type="entry name" value="Hexosyltransferase"/>
    <property type="match status" value="1"/>
</dbReference>
<evidence type="ECO:0000256" key="3">
    <source>
        <dbReference type="ARBA" id="ARBA00004922"/>
    </source>
</evidence>
<reference evidence="17" key="2">
    <citation type="submission" date="2025-09" db="UniProtKB">
        <authorList>
            <consortium name="Ensembl"/>
        </authorList>
    </citation>
    <scope>IDENTIFICATION</scope>
</reference>
<dbReference type="InterPro" id="IPR002659">
    <property type="entry name" value="Glyco_trans_31"/>
</dbReference>
<dbReference type="GO" id="GO:0000139">
    <property type="term" value="C:Golgi membrane"/>
    <property type="evidence" value="ECO:0007669"/>
    <property type="project" value="UniProtKB-SubCell"/>
</dbReference>
<evidence type="ECO:0000256" key="7">
    <source>
        <dbReference type="ARBA" id="ARBA00022692"/>
    </source>
</evidence>
<reference evidence="17" key="1">
    <citation type="submission" date="2025-08" db="UniProtKB">
        <authorList>
            <consortium name="Ensembl"/>
        </authorList>
    </citation>
    <scope>IDENTIFICATION</scope>
</reference>
<keyword evidence="6" id="KW-0808">Transferase</keyword>
<accession>A0A3B4AS69</accession>
<comment type="catalytic activity">
    <reaction evidence="14">
        <text>a beta-D-galactosyl-(1-&gt;4)-N-acetyl-beta-D-glucosaminyl derivative + UDP-N-acetyl-alpha-D-glucosamine = an N-acetyl-beta-D-glucosaminyl-(1-&gt;3)-beta-D-galactosyl-(1-&gt;4)-N-acetyl-beta-D-glucosaminyl derivative + UDP + H(+)</text>
        <dbReference type="Rhea" id="RHEA:14389"/>
        <dbReference type="ChEBI" id="CHEBI:15378"/>
        <dbReference type="ChEBI" id="CHEBI:57705"/>
        <dbReference type="ChEBI" id="CHEBI:58223"/>
        <dbReference type="ChEBI" id="CHEBI:133507"/>
        <dbReference type="ChEBI" id="CHEBI:134090"/>
        <dbReference type="EC" id="2.4.1.149"/>
    </reaction>
</comment>
<evidence type="ECO:0000256" key="2">
    <source>
        <dbReference type="ARBA" id="ARBA00004323"/>
    </source>
</evidence>
<dbReference type="PANTHER" id="PTHR11214:SF25">
    <property type="entry name" value="N-ACETYLLACTOSAMINIDE BETA-1,3-N-ACETYLGLUCOSAMINYLTRANSFERASE 2"/>
    <property type="match status" value="1"/>
</dbReference>
<dbReference type="Proteomes" id="UP000261520">
    <property type="component" value="Unplaced"/>
</dbReference>
<evidence type="ECO:0000256" key="5">
    <source>
        <dbReference type="ARBA" id="ARBA00022676"/>
    </source>
</evidence>
<evidence type="ECO:0000256" key="9">
    <source>
        <dbReference type="ARBA" id="ARBA00022989"/>
    </source>
</evidence>
<dbReference type="Gene3D" id="3.90.550.50">
    <property type="match status" value="1"/>
</dbReference>
<organism evidence="17 18">
    <name type="scientific">Periophthalmus magnuspinnatus</name>
    <dbReference type="NCBI Taxonomy" id="409849"/>
    <lineage>
        <taxon>Eukaryota</taxon>
        <taxon>Metazoa</taxon>
        <taxon>Chordata</taxon>
        <taxon>Craniata</taxon>
        <taxon>Vertebrata</taxon>
        <taxon>Euteleostomi</taxon>
        <taxon>Actinopterygii</taxon>
        <taxon>Neopterygii</taxon>
        <taxon>Teleostei</taxon>
        <taxon>Neoteleostei</taxon>
        <taxon>Acanthomorphata</taxon>
        <taxon>Gobiaria</taxon>
        <taxon>Gobiiformes</taxon>
        <taxon>Gobioidei</taxon>
        <taxon>Gobiidae</taxon>
        <taxon>Oxudercinae</taxon>
        <taxon>Periophthalmus</taxon>
    </lineage>
</organism>
<name>A0A3B4AS69_9GOBI</name>
<keyword evidence="13" id="KW-0464">Manganese</keyword>
<dbReference type="GO" id="GO:0006493">
    <property type="term" value="P:protein O-linked glycosylation"/>
    <property type="evidence" value="ECO:0007669"/>
    <property type="project" value="TreeGrafter"/>
</dbReference>
<keyword evidence="7 16" id="KW-0812">Transmembrane</keyword>
<keyword evidence="9 16" id="KW-1133">Transmembrane helix</keyword>
<evidence type="ECO:0000256" key="12">
    <source>
        <dbReference type="ARBA" id="ARBA00023180"/>
    </source>
</evidence>
<feature type="transmembrane region" description="Helical" evidence="16">
    <location>
        <begin position="32"/>
        <end position="53"/>
    </location>
</feature>
<proteinExistence type="inferred from homology"/>
<dbReference type="STRING" id="409849.ENSPMGP00000019973"/>
<dbReference type="AlphaFoldDB" id="A0A3B4AS69"/>
<evidence type="ECO:0000313" key="18">
    <source>
        <dbReference type="Proteomes" id="UP000261520"/>
    </source>
</evidence>
<evidence type="ECO:0000256" key="11">
    <source>
        <dbReference type="ARBA" id="ARBA00023136"/>
    </source>
</evidence>
<dbReference type="Ensembl" id="ENSPMGT00000021284.1">
    <property type="protein sequence ID" value="ENSPMGP00000019973.1"/>
    <property type="gene ID" value="ENSPMGG00000016179.1"/>
</dbReference>
<evidence type="ECO:0000256" key="8">
    <source>
        <dbReference type="ARBA" id="ARBA00022968"/>
    </source>
</evidence>
<keyword evidence="5 16" id="KW-0328">Glycosyltransferase</keyword>
<keyword evidence="18" id="KW-1185">Reference proteome</keyword>
<evidence type="ECO:0000256" key="16">
    <source>
        <dbReference type="RuleBase" id="RU363063"/>
    </source>
</evidence>
<dbReference type="GO" id="GO:0008532">
    <property type="term" value="F:N-acetyllactosaminide beta-1,3-N-acetylglucosaminyltransferase activity"/>
    <property type="evidence" value="ECO:0007669"/>
    <property type="project" value="UniProtKB-EC"/>
</dbReference>
<evidence type="ECO:0000256" key="1">
    <source>
        <dbReference type="ARBA" id="ARBA00001936"/>
    </source>
</evidence>
<keyword evidence="8 16" id="KW-0735">Signal-anchor</keyword>
<dbReference type="PANTHER" id="PTHR11214">
    <property type="entry name" value="BETA-1,3-N-ACETYLGLUCOSAMINYLTRANSFERASE"/>
    <property type="match status" value="1"/>
</dbReference>
<keyword evidence="11 16" id="KW-0472">Membrane</keyword>
<comment type="pathway">
    <text evidence="3">Protein modification; protein glycosylation.</text>
</comment>
<comment type="subcellular location">
    <subcellularLocation>
        <location evidence="2 16">Golgi apparatus membrane</location>
        <topology evidence="2 16">Single-pass type II membrane protein</topology>
    </subcellularLocation>
</comment>
<dbReference type="EC" id="2.4.1.-" evidence="16"/>
<evidence type="ECO:0000256" key="6">
    <source>
        <dbReference type="ARBA" id="ARBA00022679"/>
    </source>
</evidence>
<comment type="similarity">
    <text evidence="4 16">Belongs to the glycosyltransferase 31 family.</text>
</comment>
<evidence type="ECO:0000256" key="14">
    <source>
        <dbReference type="ARBA" id="ARBA00050470"/>
    </source>
</evidence>
<keyword evidence="10 16" id="KW-0333">Golgi apparatus</keyword>
<keyword evidence="12" id="KW-0325">Glycoprotein</keyword>
<dbReference type="GO" id="GO:0030311">
    <property type="term" value="P:poly-N-acetyllactosamine biosynthetic process"/>
    <property type="evidence" value="ECO:0007669"/>
    <property type="project" value="TreeGrafter"/>
</dbReference>
<dbReference type="Pfam" id="PF01762">
    <property type="entry name" value="Galactosyl_T"/>
    <property type="match status" value="1"/>
</dbReference>
<comment type="subunit">
    <text evidence="15">Interacts with B3GNT8; this interaction greatly increases B3GNT2 catalytic activity, independently of B3GNT8 enzymatic activity.</text>
</comment>
<sequence>IMSGFCYSCLVGLVLVLGLDLRAEMTLSSKRIRMILGFMAFNVIGCIFLRLSLSTHNSPQKIQIPTRFWQKPSLSGTFWNQQQQRLDFIHNPNFNTILASPSELPDWVQRQIADYNLLPKHFQDFLLYSDCTSYPMLINQPTICEDAPFLLLVVKTLVPHFERRQAIRETWGQVGVVANRTVTTVFLLGSAMPEDNHPNLTDLLKYEAEMHRDILQWDYRDTFFNLTLKDILFLDWYSSFCPNSQFVLKGDDDVFVNTPQIIEFLDRLLPHKIPDLFTGDVITNAGPHRDKKLKYFVPESYFVGSYPPYAGGGGVLYSGQVALKLQEVSKKVVIYPIDDVYTGMCLKKLGLVPEKHSGFRMFDIEAKYKDNPCIYRTLMIVHSRTPQQIKHIWRWIVHPELHCQ</sequence>